<evidence type="ECO:0000313" key="3">
    <source>
        <dbReference type="Proteomes" id="UP001634394"/>
    </source>
</evidence>
<accession>A0ABD3XP49</accession>
<proteinExistence type="predicted"/>
<evidence type="ECO:0000256" key="1">
    <source>
        <dbReference type="SAM" id="Phobius"/>
    </source>
</evidence>
<dbReference type="SUPFAM" id="SSF48726">
    <property type="entry name" value="Immunoglobulin"/>
    <property type="match status" value="1"/>
</dbReference>
<dbReference type="Gene3D" id="2.60.40.10">
    <property type="entry name" value="Immunoglobulins"/>
    <property type="match status" value="1"/>
</dbReference>
<reference evidence="2 3" key="1">
    <citation type="submission" date="2024-11" db="EMBL/GenBank/DDBJ databases">
        <title>Chromosome-level genome assembly of the freshwater bivalve Anodonta woodiana.</title>
        <authorList>
            <person name="Chen X."/>
        </authorList>
    </citation>
    <scope>NUCLEOTIDE SEQUENCE [LARGE SCALE GENOMIC DNA]</scope>
    <source>
        <strain evidence="2">MN2024</strain>
        <tissue evidence="2">Gills</tissue>
    </source>
</reference>
<organism evidence="2 3">
    <name type="scientific">Sinanodonta woodiana</name>
    <name type="common">Chinese pond mussel</name>
    <name type="synonym">Anodonta woodiana</name>
    <dbReference type="NCBI Taxonomy" id="1069815"/>
    <lineage>
        <taxon>Eukaryota</taxon>
        <taxon>Metazoa</taxon>
        <taxon>Spiralia</taxon>
        <taxon>Lophotrochozoa</taxon>
        <taxon>Mollusca</taxon>
        <taxon>Bivalvia</taxon>
        <taxon>Autobranchia</taxon>
        <taxon>Heteroconchia</taxon>
        <taxon>Palaeoheterodonta</taxon>
        <taxon>Unionida</taxon>
        <taxon>Unionoidea</taxon>
        <taxon>Unionidae</taxon>
        <taxon>Unioninae</taxon>
        <taxon>Sinanodonta</taxon>
    </lineage>
</organism>
<keyword evidence="3" id="KW-1185">Reference proteome</keyword>
<dbReference type="Proteomes" id="UP001634394">
    <property type="component" value="Unassembled WGS sequence"/>
</dbReference>
<dbReference type="AlphaFoldDB" id="A0ABD3XP49"/>
<dbReference type="InterPro" id="IPR013783">
    <property type="entry name" value="Ig-like_fold"/>
</dbReference>
<dbReference type="EMBL" id="JBJQND010000002">
    <property type="protein sequence ID" value="KAL3887396.1"/>
    <property type="molecule type" value="Genomic_DNA"/>
</dbReference>
<feature type="non-terminal residue" evidence="2">
    <location>
        <position position="1"/>
    </location>
</feature>
<keyword evidence="1" id="KW-0472">Membrane</keyword>
<gene>
    <name evidence="2" type="ORF">ACJMK2_027338</name>
</gene>
<sequence length="213" mass="24022">KPVFVNKKHVLFTGEIGSSVELFVAFYSDPIVTDFTFQRNGLNIENTSRTHAYLSTNVVEVLFYNKNVNLTVSMAHMLIKNLTTEDFDDYNLVLENSLGKTFWKTHLSGRPLMVSTYSCNRFIKGGNEFHFDPGFNKVTSLNWTNTSITDLQENQTEHLLSNVTYFVTKKNSNANPLVAAVVGIIVTTMLVILCAAAIRFLMQNELFSTKKSS</sequence>
<dbReference type="InterPro" id="IPR036179">
    <property type="entry name" value="Ig-like_dom_sf"/>
</dbReference>
<keyword evidence="1" id="KW-0812">Transmembrane</keyword>
<evidence type="ECO:0000313" key="2">
    <source>
        <dbReference type="EMBL" id="KAL3887396.1"/>
    </source>
</evidence>
<feature type="non-terminal residue" evidence="2">
    <location>
        <position position="213"/>
    </location>
</feature>
<name>A0ABD3XP49_SINWO</name>
<protein>
    <submittedName>
        <fullName evidence="2">Uncharacterized protein</fullName>
    </submittedName>
</protein>
<keyword evidence="1" id="KW-1133">Transmembrane helix</keyword>
<feature type="transmembrane region" description="Helical" evidence="1">
    <location>
        <begin position="177"/>
        <end position="202"/>
    </location>
</feature>
<comment type="caution">
    <text evidence="2">The sequence shown here is derived from an EMBL/GenBank/DDBJ whole genome shotgun (WGS) entry which is preliminary data.</text>
</comment>